<comment type="caution">
    <text evidence="3">The sequence shown here is derived from an EMBL/GenBank/DDBJ whole genome shotgun (WGS) entry which is preliminary data.</text>
</comment>
<proteinExistence type="inferred from homology"/>
<feature type="domain" description="GAF" evidence="2">
    <location>
        <begin position="21"/>
        <end position="160"/>
    </location>
</feature>
<dbReference type="Pfam" id="PF01590">
    <property type="entry name" value="GAF"/>
    <property type="match status" value="1"/>
</dbReference>
<evidence type="ECO:0000313" key="4">
    <source>
        <dbReference type="Proteomes" id="UP000051804"/>
    </source>
</evidence>
<dbReference type="RefSeq" id="WP_056951419.1">
    <property type="nucleotide sequence ID" value="NZ_AZDJ01000026.1"/>
</dbReference>
<accession>A0A0R1JY50</accession>
<dbReference type="OrthoDB" id="9796252at2"/>
<dbReference type="GO" id="GO:0033745">
    <property type="term" value="F:L-methionine-(R)-S-oxide reductase activity"/>
    <property type="evidence" value="ECO:0007669"/>
    <property type="project" value="TreeGrafter"/>
</dbReference>
<dbReference type="GO" id="GO:0005829">
    <property type="term" value="C:cytosol"/>
    <property type="evidence" value="ECO:0007669"/>
    <property type="project" value="TreeGrafter"/>
</dbReference>
<reference evidence="3 4" key="1">
    <citation type="journal article" date="2015" name="Genome Announc.">
        <title>Expanding the biotechnology potential of lactobacilli through comparative genomics of 213 strains and associated genera.</title>
        <authorList>
            <person name="Sun Z."/>
            <person name="Harris H.M."/>
            <person name="McCann A."/>
            <person name="Guo C."/>
            <person name="Argimon S."/>
            <person name="Zhang W."/>
            <person name="Yang X."/>
            <person name="Jeffery I.B."/>
            <person name="Cooney J.C."/>
            <person name="Kagawa T.F."/>
            <person name="Liu W."/>
            <person name="Song Y."/>
            <person name="Salvetti E."/>
            <person name="Wrobel A."/>
            <person name="Rasinkangas P."/>
            <person name="Parkhill J."/>
            <person name="Rea M.C."/>
            <person name="O'Sullivan O."/>
            <person name="Ritari J."/>
            <person name="Douillard F.P."/>
            <person name="Paul Ross R."/>
            <person name="Yang R."/>
            <person name="Briner A.E."/>
            <person name="Felis G.E."/>
            <person name="de Vos W.M."/>
            <person name="Barrangou R."/>
            <person name="Klaenhammer T.R."/>
            <person name="Caufield P.W."/>
            <person name="Cui Y."/>
            <person name="Zhang H."/>
            <person name="O'Toole P.W."/>
        </authorList>
    </citation>
    <scope>NUCLEOTIDE SEQUENCE [LARGE SCALE GENOMIC DNA]</scope>
    <source>
        <strain evidence="3 4">JCM 17158</strain>
    </source>
</reference>
<evidence type="ECO:0000259" key="2">
    <source>
        <dbReference type="SMART" id="SM00065"/>
    </source>
</evidence>
<evidence type="ECO:0000256" key="1">
    <source>
        <dbReference type="ARBA" id="ARBA00038454"/>
    </source>
</evidence>
<dbReference type="PANTHER" id="PTHR21021">
    <property type="entry name" value="GAF/PUTATIVE CYTOSKELETAL PROTEIN"/>
    <property type="match status" value="1"/>
</dbReference>
<dbReference type="PANTHER" id="PTHR21021:SF15">
    <property type="entry name" value="FREE METHIONINE-R-SULFOXIDE REDUCTASE"/>
    <property type="match status" value="1"/>
</dbReference>
<dbReference type="PATRIC" id="fig|1291734.4.peg.2162"/>
<dbReference type="SUPFAM" id="SSF55781">
    <property type="entry name" value="GAF domain-like"/>
    <property type="match status" value="1"/>
</dbReference>
<gene>
    <name evidence="3" type="ORF">FD02_GL002110</name>
</gene>
<sequence>MTPIDSLLPAQLAALSEGETNPITIMANASALLFHALDAVNWAGVYLFSARTGTLDLGPFNGEVACTHIEPGKGVVGTAYAKNQALRVPDVHQFAGHIACDAASNAEIVLPLRHAGQVFGILDIDSTTFDRFSEADEQVLGKFADCLADSLDAATLAKVY</sequence>
<dbReference type="InterPro" id="IPR003018">
    <property type="entry name" value="GAF"/>
</dbReference>
<dbReference type="InterPro" id="IPR051330">
    <property type="entry name" value="Phosphatase_reg/MetRdx"/>
</dbReference>
<organism evidence="3 4">
    <name type="scientific">Lacticaseibacillus nasuensis JCM 17158</name>
    <dbReference type="NCBI Taxonomy" id="1291734"/>
    <lineage>
        <taxon>Bacteria</taxon>
        <taxon>Bacillati</taxon>
        <taxon>Bacillota</taxon>
        <taxon>Bacilli</taxon>
        <taxon>Lactobacillales</taxon>
        <taxon>Lactobacillaceae</taxon>
        <taxon>Lacticaseibacillus</taxon>
    </lineage>
</organism>
<dbReference type="Gene3D" id="3.30.450.40">
    <property type="match status" value="1"/>
</dbReference>
<evidence type="ECO:0000313" key="3">
    <source>
        <dbReference type="EMBL" id="KRK71863.1"/>
    </source>
</evidence>
<dbReference type="Proteomes" id="UP000051804">
    <property type="component" value="Unassembled WGS sequence"/>
</dbReference>
<dbReference type="AlphaFoldDB" id="A0A0R1JY50"/>
<dbReference type="SMART" id="SM00065">
    <property type="entry name" value="GAF"/>
    <property type="match status" value="1"/>
</dbReference>
<keyword evidence="4" id="KW-1185">Reference proteome</keyword>
<dbReference type="STRING" id="1291734.FD02_GL002110"/>
<dbReference type="InterPro" id="IPR029016">
    <property type="entry name" value="GAF-like_dom_sf"/>
</dbReference>
<dbReference type="FunFam" id="3.30.450.40:FF:000008">
    <property type="entry name" value="GAF domain-containing proteins"/>
    <property type="match status" value="1"/>
</dbReference>
<protein>
    <submittedName>
        <fullName evidence="3">GAF domain-containing protein</fullName>
    </submittedName>
</protein>
<dbReference type="EMBL" id="AZDJ01000026">
    <property type="protein sequence ID" value="KRK71863.1"/>
    <property type="molecule type" value="Genomic_DNA"/>
</dbReference>
<comment type="similarity">
    <text evidence="1">Belongs to the free Met sulfoxide reductase family.</text>
</comment>
<name>A0A0R1JY50_9LACO</name>